<dbReference type="Proteomes" id="UP001168537">
    <property type="component" value="Unassembled WGS sequence"/>
</dbReference>
<dbReference type="InterPro" id="IPR005135">
    <property type="entry name" value="Endo/exonuclease/phosphatase"/>
</dbReference>
<organism evidence="2 3">
    <name type="scientific">Nocardioides abyssi</name>
    <dbReference type="NCBI Taxonomy" id="3058370"/>
    <lineage>
        <taxon>Bacteria</taxon>
        <taxon>Bacillati</taxon>
        <taxon>Actinomycetota</taxon>
        <taxon>Actinomycetes</taxon>
        <taxon>Propionibacteriales</taxon>
        <taxon>Nocardioidaceae</taxon>
        <taxon>Nocardioides</taxon>
    </lineage>
</organism>
<evidence type="ECO:0000313" key="2">
    <source>
        <dbReference type="EMBL" id="MDN4161402.1"/>
    </source>
</evidence>
<gene>
    <name evidence="2" type="ORF">QWY29_08570</name>
</gene>
<dbReference type="SUPFAM" id="SSF56219">
    <property type="entry name" value="DNase I-like"/>
    <property type="match status" value="1"/>
</dbReference>
<dbReference type="InterPro" id="IPR036691">
    <property type="entry name" value="Endo/exonu/phosph_ase_sf"/>
</dbReference>
<dbReference type="Gene3D" id="3.60.10.10">
    <property type="entry name" value="Endonuclease/exonuclease/phosphatase"/>
    <property type="match status" value="1"/>
</dbReference>
<proteinExistence type="predicted"/>
<dbReference type="Pfam" id="PF03372">
    <property type="entry name" value="Exo_endo_phos"/>
    <property type="match status" value="1"/>
</dbReference>
<dbReference type="GO" id="GO:0004519">
    <property type="term" value="F:endonuclease activity"/>
    <property type="evidence" value="ECO:0007669"/>
    <property type="project" value="UniProtKB-KW"/>
</dbReference>
<comment type="caution">
    <text evidence="2">The sequence shown here is derived from an EMBL/GenBank/DDBJ whole genome shotgun (WGS) entry which is preliminary data.</text>
</comment>
<feature type="domain" description="Endonuclease/exonuclease/phosphatase" evidence="1">
    <location>
        <begin position="64"/>
        <end position="327"/>
    </location>
</feature>
<keyword evidence="2" id="KW-0378">Hydrolase</keyword>
<keyword evidence="2" id="KW-0540">Nuclease</keyword>
<dbReference type="RefSeq" id="WP_300960291.1">
    <property type="nucleotide sequence ID" value="NZ_JAUHJR010000002.1"/>
</dbReference>
<reference evidence="2" key="1">
    <citation type="submission" date="2023-06" db="EMBL/GenBank/DDBJ databases">
        <title>Draft genome sequence of Nocardioides sp. SOB72.</title>
        <authorList>
            <person name="Zhang G."/>
        </authorList>
    </citation>
    <scope>NUCLEOTIDE SEQUENCE</scope>
    <source>
        <strain evidence="2">SOB72</strain>
    </source>
</reference>
<keyword evidence="3" id="KW-1185">Reference proteome</keyword>
<protein>
    <submittedName>
        <fullName evidence="2">Endonuclease/exonuclease/phosphatase family protein</fullName>
    </submittedName>
</protein>
<evidence type="ECO:0000259" key="1">
    <source>
        <dbReference type="Pfam" id="PF03372"/>
    </source>
</evidence>
<accession>A0ABT8ETH1</accession>
<sequence length="372" mass="40043">MRVRTAVGARTSRVPTVATTVLGGLLGLLALLLPLLAVPAPSAANDAGAGGAGGPRAAYRLEVVTANLDGAERSRGGDKLGTVQRVVRGSAPDVVLLQEVCWKHFRRFIEANRSWIGAGESWRDHFAFQKLRYHSGCASGKGVQRHGLVIASRHRLSEVVSHRLPNPHSRTPHRFRVMCADVAVRGPLLAYAPDAVRACTTQLRAGRGRASGAGPARQAQAVAVRRVLAPIIERDRAAVVLGGDFNAVPQKGTMSQLYRLSRHGFLTNQRGLFFEADQTGAYASTPTGRAAGLEQIVCRLTPRVCRWGDPTHRSRGQARKLDYVFFGVNRAEPAATSGLFGTRHHLGGDVVRSPSATHEVYLGWADLQLDLS</sequence>
<evidence type="ECO:0000313" key="3">
    <source>
        <dbReference type="Proteomes" id="UP001168537"/>
    </source>
</evidence>
<keyword evidence="2" id="KW-0255">Endonuclease</keyword>
<dbReference type="EMBL" id="JAUHJR010000002">
    <property type="protein sequence ID" value="MDN4161402.1"/>
    <property type="molecule type" value="Genomic_DNA"/>
</dbReference>
<name>A0ABT8ETH1_9ACTN</name>